<evidence type="ECO:0008006" key="3">
    <source>
        <dbReference type="Google" id="ProtNLM"/>
    </source>
</evidence>
<dbReference type="EMBL" id="JAYJLD010000003">
    <property type="protein sequence ID" value="MEB3100579.1"/>
    <property type="molecule type" value="Genomic_DNA"/>
</dbReference>
<organism evidence="1 2">
    <name type="scientific">Ferviditalea candida</name>
    <dbReference type="NCBI Taxonomy" id="3108399"/>
    <lineage>
        <taxon>Bacteria</taxon>
        <taxon>Bacillati</taxon>
        <taxon>Bacillota</taxon>
        <taxon>Bacilli</taxon>
        <taxon>Bacillales</taxon>
        <taxon>Paenibacillaceae</taxon>
        <taxon>Ferviditalea</taxon>
    </lineage>
</organism>
<evidence type="ECO:0000313" key="1">
    <source>
        <dbReference type="EMBL" id="MEB3100579.1"/>
    </source>
</evidence>
<gene>
    <name evidence="1" type="ORF">VF724_02765</name>
</gene>
<dbReference type="RefSeq" id="WP_371752696.1">
    <property type="nucleotide sequence ID" value="NZ_JAYJLD010000003.1"/>
</dbReference>
<name>A0ABU5ZDJ4_9BACL</name>
<evidence type="ECO:0000313" key="2">
    <source>
        <dbReference type="Proteomes" id="UP001310386"/>
    </source>
</evidence>
<comment type="caution">
    <text evidence="1">The sequence shown here is derived from an EMBL/GenBank/DDBJ whole genome shotgun (WGS) entry which is preliminary data.</text>
</comment>
<protein>
    <recommendedName>
        <fullName evidence="3">DUF4397 domain-containing protein</fullName>
    </recommendedName>
</protein>
<proteinExistence type="predicted"/>
<reference evidence="1" key="1">
    <citation type="submission" date="2023-12" db="EMBL/GenBank/DDBJ databases">
        <title>Fervidustalea candida gen. nov., sp. nov., a novel member of the family Paenibacillaceae isolated from a geothermal area.</title>
        <authorList>
            <person name="Li W.-J."/>
            <person name="Jiao J.-Y."/>
            <person name="Chen Y."/>
        </authorList>
    </citation>
    <scope>NUCLEOTIDE SEQUENCE</scope>
    <source>
        <strain evidence="1">SYSU GA230002</strain>
    </source>
</reference>
<dbReference type="Proteomes" id="UP001310386">
    <property type="component" value="Unassembled WGS sequence"/>
</dbReference>
<accession>A0ABU5ZDJ4</accession>
<keyword evidence="2" id="KW-1185">Reference proteome</keyword>
<sequence length="136" mass="14859">MKARLRISRKHSAASIRKLRKSNLRSSAGIRGLTVFSFTRISPNTFVYTTSFTVARLFNTGEVIVSQRPATGSTAIPTVRYQFVNAITNVPVTNFVTVSGTRISVLRFVLPPGTFKLKITNVGSGPVEVEGVILVF</sequence>